<feature type="coiled-coil region" evidence="1">
    <location>
        <begin position="535"/>
        <end position="579"/>
    </location>
</feature>
<name>A0AAD7SD48_9TELE</name>
<proteinExistence type="predicted"/>
<dbReference type="Proteomes" id="UP001221898">
    <property type="component" value="Unassembled WGS sequence"/>
</dbReference>
<evidence type="ECO:0000256" key="1">
    <source>
        <dbReference type="SAM" id="Coils"/>
    </source>
</evidence>
<accession>A0AAD7SD48</accession>
<dbReference type="InterPro" id="IPR031601">
    <property type="entry name" value="CCD48"/>
</dbReference>
<organism evidence="3 4">
    <name type="scientific">Aldrovandia affinis</name>
    <dbReference type="NCBI Taxonomy" id="143900"/>
    <lineage>
        <taxon>Eukaryota</taxon>
        <taxon>Metazoa</taxon>
        <taxon>Chordata</taxon>
        <taxon>Craniata</taxon>
        <taxon>Vertebrata</taxon>
        <taxon>Euteleostomi</taxon>
        <taxon>Actinopterygii</taxon>
        <taxon>Neopterygii</taxon>
        <taxon>Teleostei</taxon>
        <taxon>Notacanthiformes</taxon>
        <taxon>Halosauridae</taxon>
        <taxon>Aldrovandia</taxon>
    </lineage>
</organism>
<reference evidence="3" key="1">
    <citation type="journal article" date="2023" name="Science">
        <title>Genome structures resolve the early diversification of teleost fishes.</title>
        <authorList>
            <person name="Parey E."/>
            <person name="Louis A."/>
            <person name="Montfort J."/>
            <person name="Bouchez O."/>
            <person name="Roques C."/>
            <person name="Iampietro C."/>
            <person name="Lluch J."/>
            <person name="Castinel A."/>
            <person name="Donnadieu C."/>
            <person name="Desvignes T."/>
            <person name="Floi Bucao C."/>
            <person name="Jouanno E."/>
            <person name="Wen M."/>
            <person name="Mejri S."/>
            <person name="Dirks R."/>
            <person name="Jansen H."/>
            <person name="Henkel C."/>
            <person name="Chen W.J."/>
            <person name="Zahm M."/>
            <person name="Cabau C."/>
            <person name="Klopp C."/>
            <person name="Thompson A.W."/>
            <person name="Robinson-Rechavi M."/>
            <person name="Braasch I."/>
            <person name="Lecointre G."/>
            <person name="Bobe J."/>
            <person name="Postlethwait J.H."/>
            <person name="Berthelot C."/>
            <person name="Roest Crollius H."/>
            <person name="Guiguen Y."/>
        </authorList>
    </citation>
    <scope>NUCLEOTIDE SEQUENCE</scope>
    <source>
        <strain evidence="3">NC1722</strain>
    </source>
</reference>
<dbReference type="AlphaFoldDB" id="A0AAD7SD48"/>
<sequence>MLPRPARNELAKQLLLFQVMEMSRGGHQTSVRSSRKSEWLRSALAHHYDPDPGVENEIVVLATGIDQYLQEIFHHLAYYNGDDLVSADDFRLLCCVLGIPNPGEVEEKLDGDVVQDICFGLPRELHFKEFHKRLCGYFSTRARMTIARLPVTEETEHVEREIRLRWPRVRRRKCVSFDLSKDVHSGKRTTCRPEPMVKPDNMISFGQLDDETDFSPQGAALQQLETENASLRELVEDLRSALQGSDARCLALEVALHRQRGASPRTPAREKRGEARATHEPRAEWSARGIKGLLRELDLIRASRDGQLEEAMKFNQRLEEELQVVYGEGRRMVEAVTRLQMENGQIKKKAEEVRAALAIGLDRVREIQGQALMVPSLQARVQELETELQGLRDCCTCRREPENIENPPSMMVNSSLRQFPMVSDESWIRGADEGLQRAVEGRAASDEEEEERGSEERQCCLVELNKLINRLHSCAKGCQKTAVRQLLVSQACSNDVTSSGNAMSVEIRGWSHRRYTHLDEKESEFEKLCSWGKDLQLKQEEVEMLRMEVQMVEAERVRLSLLEEELTDALTLLLQLRTKNISRRALGKILMDTLDVCCKNGHGPSHGLQVLDTLCLQLLSCELLGEEGGAWTGTGAHRNSANPLLISC</sequence>
<keyword evidence="4" id="KW-1185">Reference proteome</keyword>
<keyword evidence="1" id="KW-0175">Coiled coil</keyword>
<evidence type="ECO:0000256" key="2">
    <source>
        <dbReference type="SAM" id="MobiDB-lite"/>
    </source>
</evidence>
<feature type="compositionally biased region" description="Basic and acidic residues" evidence="2">
    <location>
        <begin position="267"/>
        <end position="283"/>
    </location>
</feature>
<evidence type="ECO:0008006" key="5">
    <source>
        <dbReference type="Google" id="ProtNLM"/>
    </source>
</evidence>
<protein>
    <recommendedName>
        <fullName evidence="5">EF-hand and coiled-coil domain-containing protein 1</fullName>
    </recommendedName>
</protein>
<evidence type="ECO:0000313" key="4">
    <source>
        <dbReference type="Proteomes" id="UP001221898"/>
    </source>
</evidence>
<gene>
    <name evidence="3" type="ORF">AAFF_G00399020</name>
</gene>
<comment type="caution">
    <text evidence="3">The sequence shown here is derived from an EMBL/GenBank/DDBJ whole genome shotgun (WGS) entry which is preliminary data.</text>
</comment>
<feature type="region of interest" description="Disordered" evidence="2">
    <location>
        <begin position="259"/>
        <end position="283"/>
    </location>
</feature>
<evidence type="ECO:0000313" key="3">
    <source>
        <dbReference type="EMBL" id="KAJ8400208.1"/>
    </source>
</evidence>
<dbReference type="EMBL" id="JAINUG010000078">
    <property type="protein sequence ID" value="KAJ8400208.1"/>
    <property type="molecule type" value="Genomic_DNA"/>
</dbReference>
<dbReference type="Pfam" id="PF15799">
    <property type="entry name" value="CCD48"/>
    <property type="match status" value="4"/>
</dbReference>